<feature type="region of interest" description="Disordered" evidence="1">
    <location>
        <begin position="245"/>
        <end position="298"/>
    </location>
</feature>
<protein>
    <submittedName>
        <fullName evidence="3 4">Uncharacterized protein</fullName>
    </submittedName>
</protein>
<feature type="compositionally biased region" description="Polar residues" evidence="1">
    <location>
        <begin position="279"/>
        <end position="293"/>
    </location>
</feature>
<dbReference type="VEuPathDB" id="FungiDB:GGTG_08108"/>
<feature type="region of interest" description="Disordered" evidence="1">
    <location>
        <begin position="188"/>
        <end position="209"/>
    </location>
</feature>
<evidence type="ECO:0000256" key="1">
    <source>
        <dbReference type="SAM" id="MobiDB-lite"/>
    </source>
</evidence>
<evidence type="ECO:0000313" key="4">
    <source>
        <dbReference type="EnsemblFungi" id="EJT74265"/>
    </source>
</evidence>
<dbReference type="Proteomes" id="UP000006039">
    <property type="component" value="Unassembled WGS sequence"/>
</dbReference>
<reference evidence="4" key="5">
    <citation type="submission" date="2018-04" db="UniProtKB">
        <authorList>
            <consortium name="EnsemblFungi"/>
        </authorList>
    </citation>
    <scope>IDENTIFICATION</scope>
    <source>
        <strain evidence="4">R3-111a-1</strain>
    </source>
</reference>
<gene>
    <name evidence="4" type="primary">20348566</name>
    <name evidence="3" type="ORF">GGTG_08108</name>
</gene>
<reference evidence="3" key="3">
    <citation type="submission" date="2010-09" db="EMBL/GenBank/DDBJ databases">
        <title>Annotation of Gaeumannomyces graminis var. tritici R3-111a-1.</title>
        <authorList>
            <consortium name="The Broad Institute Genome Sequencing Platform"/>
            <person name="Ma L.-J."/>
            <person name="Dead R."/>
            <person name="Young S.K."/>
            <person name="Zeng Q."/>
            <person name="Gargeya S."/>
            <person name="Fitzgerald M."/>
            <person name="Haas B."/>
            <person name="Abouelleil A."/>
            <person name="Alvarado L."/>
            <person name="Arachchi H.M."/>
            <person name="Berlin A."/>
            <person name="Brown A."/>
            <person name="Chapman S.B."/>
            <person name="Chen Z."/>
            <person name="Dunbar C."/>
            <person name="Freedman E."/>
            <person name="Gearin G."/>
            <person name="Gellesch M."/>
            <person name="Goldberg J."/>
            <person name="Griggs A."/>
            <person name="Gujja S."/>
            <person name="Heiman D."/>
            <person name="Howarth C."/>
            <person name="Larson L."/>
            <person name="Lui A."/>
            <person name="MacDonald P.J.P."/>
            <person name="Mehta T."/>
            <person name="Montmayeur A."/>
            <person name="Murphy C."/>
            <person name="Neiman D."/>
            <person name="Pearson M."/>
            <person name="Priest M."/>
            <person name="Roberts A."/>
            <person name="Saif S."/>
            <person name="Shea T."/>
            <person name="Shenoy N."/>
            <person name="Sisk P."/>
            <person name="Stolte C."/>
            <person name="Sykes S."/>
            <person name="Yandava C."/>
            <person name="Wortman J."/>
            <person name="Nusbaum C."/>
            <person name="Birren B."/>
        </authorList>
    </citation>
    <scope>NUCLEOTIDE SEQUENCE</scope>
    <source>
        <strain evidence="3">R3-111a-1</strain>
    </source>
</reference>
<keyword evidence="5" id="KW-1185">Reference proteome</keyword>
<name>J3P3M1_GAET3</name>
<dbReference type="AlphaFoldDB" id="J3P3M1"/>
<dbReference type="eggNOG" id="ENOG502SDAI">
    <property type="taxonomic scope" value="Eukaryota"/>
</dbReference>
<dbReference type="GeneID" id="20348566"/>
<dbReference type="OrthoDB" id="3692311at2759"/>
<feature type="transmembrane region" description="Helical" evidence="2">
    <location>
        <begin position="156"/>
        <end position="181"/>
    </location>
</feature>
<reference evidence="3" key="2">
    <citation type="submission" date="2010-07" db="EMBL/GenBank/DDBJ databases">
        <authorList>
            <consortium name="The Broad Institute Genome Sequencing Platform"/>
            <consortium name="Broad Institute Genome Sequencing Center for Infectious Disease"/>
            <person name="Ma L.-J."/>
            <person name="Dead R."/>
            <person name="Young S."/>
            <person name="Zeng Q."/>
            <person name="Koehrsen M."/>
            <person name="Alvarado L."/>
            <person name="Berlin A."/>
            <person name="Chapman S.B."/>
            <person name="Chen Z."/>
            <person name="Freedman E."/>
            <person name="Gellesch M."/>
            <person name="Goldberg J."/>
            <person name="Griggs A."/>
            <person name="Gujja S."/>
            <person name="Heilman E.R."/>
            <person name="Heiman D."/>
            <person name="Hepburn T."/>
            <person name="Howarth C."/>
            <person name="Jen D."/>
            <person name="Larson L."/>
            <person name="Mehta T."/>
            <person name="Neiman D."/>
            <person name="Pearson M."/>
            <person name="Roberts A."/>
            <person name="Saif S."/>
            <person name="Shea T."/>
            <person name="Shenoy N."/>
            <person name="Sisk P."/>
            <person name="Stolte C."/>
            <person name="Sykes S."/>
            <person name="Walk T."/>
            <person name="White J."/>
            <person name="Yandava C."/>
            <person name="Haas B."/>
            <person name="Nusbaum C."/>
            <person name="Birren B."/>
        </authorList>
    </citation>
    <scope>NUCLEOTIDE SEQUENCE</scope>
    <source>
        <strain evidence="3">R3-111a-1</strain>
    </source>
</reference>
<keyword evidence="2" id="KW-0812">Transmembrane</keyword>
<keyword evidence="2" id="KW-0472">Membrane</keyword>
<evidence type="ECO:0000313" key="5">
    <source>
        <dbReference type="Proteomes" id="UP000006039"/>
    </source>
</evidence>
<proteinExistence type="predicted"/>
<feature type="compositionally biased region" description="Low complexity" evidence="1">
    <location>
        <begin position="319"/>
        <end position="338"/>
    </location>
</feature>
<dbReference type="EnsemblFungi" id="EJT74265">
    <property type="protein sequence ID" value="EJT74265"/>
    <property type="gene ID" value="GGTG_08108"/>
</dbReference>
<accession>J3P3M1</accession>
<evidence type="ECO:0000256" key="2">
    <source>
        <dbReference type="SAM" id="Phobius"/>
    </source>
</evidence>
<dbReference type="EMBL" id="GL385398">
    <property type="protein sequence ID" value="EJT74265.1"/>
    <property type="molecule type" value="Genomic_DNA"/>
</dbReference>
<dbReference type="RefSeq" id="XP_009224209.1">
    <property type="nucleotide sequence ID" value="XM_009225945.1"/>
</dbReference>
<feature type="compositionally biased region" description="Polar residues" evidence="1">
    <location>
        <begin position="398"/>
        <end position="413"/>
    </location>
</feature>
<feature type="region of interest" description="Disordered" evidence="1">
    <location>
        <begin position="312"/>
        <end position="425"/>
    </location>
</feature>
<reference evidence="4" key="4">
    <citation type="journal article" date="2015" name="G3 (Bethesda)">
        <title>Genome sequences of three phytopathogenic species of the Magnaporthaceae family of fungi.</title>
        <authorList>
            <person name="Okagaki L.H."/>
            <person name="Nunes C.C."/>
            <person name="Sailsbery J."/>
            <person name="Clay B."/>
            <person name="Brown D."/>
            <person name="John T."/>
            <person name="Oh Y."/>
            <person name="Young N."/>
            <person name="Fitzgerald M."/>
            <person name="Haas B.J."/>
            <person name="Zeng Q."/>
            <person name="Young S."/>
            <person name="Adiconis X."/>
            <person name="Fan L."/>
            <person name="Levin J.Z."/>
            <person name="Mitchell T.K."/>
            <person name="Okubara P.A."/>
            <person name="Farman M.L."/>
            <person name="Kohn L.M."/>
            <person name="Birren B."/>
            <person name="Ma L.-J."/>
            <person name="Dean R.A."/>
        </authorList>
    </citation>
    <scope>NUCLEOTIDE SEQUENCE</scope>
    <source>
        <strain evidence="4">R3-111a-1</strain>
    </source>
</reference>
<reference evidence="5" key="1">
    <citation type="submission" date="2010-07" db="EMBL/GenBank/DDBJ databases">
        <title>The genome sequence of Gaeumannomyces graminis var. tritici strain R3-111a-1.</title>
        <authorList>
            <consortium name="The Broad Institute Genome Sequencing Platform"/>
            <person name="Ma L.-J."/>
            <person name="Dead R."/>
            <person name="Young S."/>
            <person name="Zeng Q."/>
            <person name="Koehrsen M."/>
            <person name="Alvarado L."/>
            <person name="Berlin A."/>
            <person name="Chapman S.B."/>
            <person name="Chen Z."/>
            <person name="Freedman E."/>
            <person name="Gellesch M."/>
            <person name="Goldberg J."/>
            <person name="Griggs A."/>
            <person name="Gujja S."/>
            <person name="Heilman E.R."/>
            <person name="Heiman D."/>
            <person name="Hepburn T."/>
            <person name="Howarth C."/>
            <person name="Jen D."/>
            <person name="Larson L."/>
            <person name="Mehta T."/>
            <person name="Neiman D."/>
            <person name="Pearson M."/>
            <person name="Roberts A."/>
            <person name="Saif S."/>
            <person name="Shea T."/>
            <person name="Shenoy N."/>
            <person name="Sisk P."/>
            <person name="Stolte C."/>
            <person name="Sykes S."/>
            <person name="Walk T."/>
            <person name="White J."/>
            <person name="Yandava C."/>
            <person name="Haas B."/>
            <person name="Nusbaum C."/>
            <person name="Birren B."/>
        </authorList>
    </citation>
    <scope>NUCLEOTIDE SEQUENCE [LARGE SCALE GENOMIC DNA]</scope>
    <source>
        <strain evidence="5">R3-111a-1</strain>
    </source>
</reference>
<dbReference type="STRING" id="644352.J3P3M1"/>
<sequence>MAYYKAFGLTCPDDGKFYVCEKATVQFIGCCTSDPCADGSGKCPQADLRKSNFSPSEYQALPEQDCDGYPGYQNWYTCTNSRFMGCCAENPCSSKSCPNDKLLPARLSDKTINRNLFLNPTSSGVPSSTASGQASGTAAASTPAVQQQNNGLSTGAIAGIAVGVGLLFIILIAVLTYKFGWSAGKRKERKKAPVLPTMSQPEYDSNEPAPYYDGAHKSATAHANPFRESYMSGSTAFSSPRDTMFAKHQHHHQSMGALSPDGPQSAYAGSEGGDPRQPSPSYSQLSFHSNAHTPQLGAAPNLPVVYEMDSTARPHELASSDAPASPALQVPGQSQQQQPHHHVRGPSFDSPMTSPGHPPPASPMISEADAGSQYGSPVGSPRMPPNALSGNGGYASVPNDSAAANFSHDQNQGYRPYNAPPGPRE</sequence>
<dbReference type="HOGENOM" id="CLU_069416_0_0_1"/>
<evidence type="ECO:0000313" key="3">
    <source>
        <dbReference type="EMBL" id="EJT74265.1"/>
    </source>
</evidence>
<organism evidence="3">
    <name type="scientific">Gaeumannomyces tritici (strain R3-111a-1)</name>
    <name type="common">Wheat and barley take-all root rot fungus</name>
    <name type="synonym">Gaeumannomyces graminis var. tritici</name>
    <dbReference type="NCBI Taxonomy" id="644352"/>
    <lineage>
        <taxon>Eukaryota</taxon>
        <taxon>Fungi</taxon>
        <taxon>Dikarya</taxon>
        <taxon>Ascomycota</taxon>
        <taxon>Pezizomycotina</taxon>
        <taxon>Sordariomycetes</taxon>
        <taxon>Sordariomycetidae</taxon>
        <taxon>Magnaporthales</taxon>
        <taxon>Magnaporthaceae</taxon>
        <taxon>Gaeumannomyces</taxon>
    </lineage>
</organism>
<keyword evidence="2" id="KW-1133">Transmembrane helix</keyword>